<evidence type="ECO:0000313" key="3">
    <source>
        <dbReference type="Proteomes" id="UP001143474"/>
    </source>
</evidence>
<reference evidence="2" key="2">
    <citation type="submission" date="2023-01" db="EMBL/GenBank/DDBJ databases">
        <authorList>
            <person name="Sun Q."/>
            <person name="Evtushenko L."/>
        </authorList>
    </citation>
    <scope>NUCLEOTIDE SEQUENCE</scope>
    <source>
        <strain evidence="2">VKM Ac-2007</strain>
    </source>
</reference>
<evidence type="ECO:0000313" key="2">
    <source>
        <dbReference type="EMBL" id="GLK07296.1"/>
    </source>
</evidence>
<dbReference type="EMBL" id="BSEV01000001">
    <property type="protein sequence ID" value="GLK07296.1"/>
    <property type="molecule type" value="Genomic_DNA"/>
</dbReference>
<proteinExistence type="predicted"/>
<comment type="caution">
    <text evidence="2">The sequence shown here is derived from an EMBL/GenBank/DDBJ whole genome shotgun (WGS) entry which is preliminary data.</text>
</comment>
<accession>A0A9W6HWW3</accession>
<dbReference type="AlphaFoldDB" id="A0A9W6HWW3"/>
<dbReference type="RefSeq" id="WP_271215849.1">
    <property type="nucleotide sequence ID" value="NZ_BAAAVD010000006.1"/>
</dbReference>
<name>A0A9W6HWW3_9ACTN</name>
<reference evidence="2" key="1">
    <citation type="journal article" date="2014" name="Int. J. Syst. Evol. Microbiol.">
        <title>Complete genome sequence of Corynebacterium casei LMG S-19264T (=DSM 44701T), isolated from a smear-ripened cheese.</title>
        <authorList>
            <consortium name="US DOE Joint Genome Institute (JGI-PGF)"/>
            <person name="Walter F."/>
            <person name="Albersmeier A."/>
            <person name="Kalinowski J."/>
            <person name="Ruckert C."/>
        </authorList>
    </citation>
    <scope>NUCLEOTIDE SEQUENCE</scope>
    <source>
        <strain evidence="2">VKM Ac-2007</strain>
    </source>
</reference>
<evidence type="ECO:0000256" key="1">
    <source>
        <dbReference type="SAM" id="MobiDB-lite"/>
    </source>
</evidence>
<dbReference type="Proteomes" id="UP001143474">
    <property type="component" value="Unassembled WGS sequence"/>
</dbReference>
<protein>
    <submittedName>
        <fullName evidence="2">Uncharacterized protein</fullName>
    </submittedName>
</protein>
<organism evidence="2 3">
    <name type="scientific">Streptosporangium carneum</name>
    <dbReference type="NCBI Taxonomy" id="47481"/>
    <lineage>
        <taxon>Bacteria</taxon>
        <taxon>Bacillati</taxon>
        <taxon>Actinomycetota</taxon>
        <taxon>Actinomycetes</taxon>
        <taxon>Streptosporangiales</taxon>
        <taxon>Streptosporangiaceae</taxon>
        <taxon>Streptosporangium</taxon>
    </lineage>
</organism>
<keyword evidence="3" id="KW-1185">Reference proteome</keyword>
<gene>
    <name evidence="2" type="ORF">GCM10017600_07010</name>
</gene>
<feature type="region of interest" description="Disordered" evidence="1">
    <location>
        <begin position="35"/>
        <end position="54"/>
    </location>
</feature>
<sequence length="214" mass="23189">MVEGTGPAAEVTLLVAELAELLARLEELLAEPVADPTSGTMSHHKVTGSPAPWHAEAGPVLMDIHEGVRRLEASLRREVAGHLGDRRGGSDANTAAALASIARLVHAVPEEAARRTARILSGWIRRASEVRDIGEAERWEPLRAPAGELPPACPYCKTFSLRVGRREGRVRCANRRCVDSDGRPPVATIDKNRLNGDAMLVWVDGRTIYYGDIP</sequence>